<gene>
    <name evidence="3" type="ORF">IM811_004306</name>
</gene>
<dbReference type="SUPFAM" id="SSF81383">
    <property type="entry name" value="F-box domain"/>
    <property type="match status" value="1"/>
</dbReference>
<feature type="domain" description="F-box" evidence="2">
    <location>
        <begin position="386"/>
        <end position="432"/>
    </location>
</feature>
<proteinExistence type="predicted"/>
<evidence type="ECO:0000313" key="4">
    <source>
        <dbReference type="Proteomes" id="UP000616885"/>
    </source>
</evidence>
<sequence length="583" mass="66654">MGHEIYCQLCGVLFNISRIRTRKEPREAAWLSLSAKYGTTWVGSNARDHEPCGDDCSVLYRGSAAQKSAGERLDLELHAIDNPTKDELCPDLTGEPSSDTTQYGPEYGPKLSEGSLEKLQTSENTLHTLDAPSGQSIEDLNTDFEPLSVIEDLDDGEIGLKALNDLRCDYEHIAGPNCEYLDGYNGNHISVGEMRECSTVQCLVRKIDGWEPLDDDQDFEKYSSCCLTGLARGLDPIWSNRFSPVRHGSSEWVTAANDCDYTLRSEELAIWVGLPFHPTCFELFRRASIKALGRVATEELMNLRDYYCKYPERTAEPFCQRNDDVVDSFQEGDWRYNRGAEYLVANPIFILTFKQICDAARTVPEDFSIQGSPFFGHDDPAKSSNKDPFLRLPSEILQAIVGYLGSKDIALLRLSSRAFRHLPISVWYWLLVEELPFIYEAWSDDVHPYKWSLIDSGRFQALTKRGEEYEKMREATIETLRTNDTDNLETWMKNSPAAKSWHDTDEYNIGMASCMEESKALQPVSLPYDKTNWYKLYIEIVKNWKDLKGLQNRKRIWKDITDIISRMMEHAEAKTDEEEQVDI</sequence>
<accession>A0A8H7MYZ4</accession>
<protein>
    <recommendedName>
        <fullName evidence="2">F-box domain-containing protein</fullName>
    </recommendedName>
</protein>
<evidence type="ECO:0000256" key="1">
    <source>
        <dbReference type="SAM" id="MobiDB-lite"/>
    </source>
</evidence>
<dbReference type="PROSITE" id="PS50181">
    <property type="entry name" value="FBOX"/>
    <property type="match status" value="1"/>
</dbReference>
<reference evidence="3" key="1">
    <citation type="submission" date="2020-10" db="EMBL/GenBank/DDBJ databases">
        <title>High-Quality Genome Resource of Clonostachys rosea strain S41 by Oxford Nanopore Long-Read Sequencing.</title>
        <authorList>
            <person name="Wang H."/>
        </authorList>
    </citation>
    <scope>NUCLEOTIDE SEQUENCE</scope>
    <source>
        <strain evidence="3">S41</strain>
    </source>
</reference>
<dbReference type="EMBL" id="JADCTT010000012">
    <property type="protein sequence ID" value="KAF9746005.1"/>
    <property type="molecule type" value="Genomic_DNA"/>
</dbReference>
<feature type="region of interest" description="Disordered" evidence="1">
    <location>
        <begin position="84"/>
        <end position="112"/>
    </location>
</feature>
<evidence type="ECO:0000259" key="2">
    <source>
        <dbReference type="PROSITE" id="PS50181"/>
    </source>
</evidence>
<dbReference type="InterPro" id="IPR036047">
    <property type="entry name" value="F-box-like_dom_sf"/>
</dbReference>
<dbReference type="AlphaFoldDB" id="A0A8H7MYZ4"/>
<organism evidence="3 4">
    <name type="scientific">Bionectria ochroleuca</name>
    <name type="common">Gliocladium roseum</name>
    <dbReference type="NCBI Taxonomy" id="29856"/>
    <lineage>
        <taxon>Eukaryota</taxon>
        <taxon>Fungi</taxon>
        <taxon>Dikarya</taxon>
        <taxon>Ascomycota</taxon>
        <taxon>Pezizomycotina</taxon>
        <taxon>Sordariomycetes</taxon>
        <taxon>Hypocreomycetidae</taxon>
        <taxon>Hypocreales</taxon>
        <taxon>Bionectriaceae</taxon>
        <taxon>Clonostachys</taxon>
    </lineage>
</organism>
<dbReference type="Pfam" id="PF00646">
    <property type="entry name" value="F-box"/>
    <property type="match status" value="1"/>
</dbReference>
<evidence type="ECO:0000313" key="3">
    <source>
        <dbReference type="EMBL" id="KAF9746005.1"/>
    </source>
</evidence>
<comment type="caution">
    <text evidence="3">The sequence shown here is derived from an EMBL/GenBank/DDBJ whole genome shotgun (WGS) entry which is preliminary data.</text>
</comment>
<dbReference type="Proteomes" id="UP000616885">
    <property type="component" value="Unassembled WGS sequence"/>
</dbReference>
<dbReference type="InterPro" id="IPR001810">
    <property type="entry name" value="F-box_dom"/>
</dbReference>
<name>A0A8H7MYZ4_BIOOC</name>